<organism evidence="1 2">
    <name type="scientific">Haloferula rosea</name>
    <dbReference type="NCBI Taxonomy" id="490093"/>
    <lineage>
        <taxon>Bacteria</taxon>
        <taxon>Pseudomonadati</taxon>
        <taxon>Verrucomicrobiota</taxon>
        <taxon>Verrucomicrobiia</taxon>
        <taxon>Verrucomicrobiales</taxon>
        <taxon>Verrucomicrobiaceae</taxon>
        <taxon>Haloferula</taxon>
    </lineage>
</organism>
<proteinExistence type="predicted"/>
<dbReference type="Proteomes" id="UP000658278">
    <property type="component" value="Unassembled WGS sequence"/>
</dbReference>
<keyword evidence="2" id="KW-1185">Reference proteome</keyword>
<accession>A0A934VCQ3</accession>
<dbReference type="RefSeq" id="WP_200282620.1">
    <property type="nucleotide sequence ID" value="NZ_JAENII010000016.1"/>
</dbReference>
<dbReference type="AlphaFoldDB" id="A0A934VCQ3"/>
<dbReference type="EMBL" id="JAENII010000016">
    <property type="protein sequence ID" value="MBK1828693.1"/>
    <property type="molecule type" value="Genomic_DNA"/>
</dbReference>
<evidence type="ECO:0000313" key="2">
    <source>
        <dbReference type="Proteomes" id="UP000658278"/>
    </source>
</evidence>
<gene>
    <name evidence="1" type="ORF">JIN81_16790</name>
</gene>
<protein>
    <submittedName>
        <fullName evidence="1">Uncharacterized protein</fullName>
    </submittedName>
</protein>
<comment type="caution">
    <text evidence="1">The sequence shown here is derived from an EMBL/GenBank/DDBJ whole genome shotgun (WGS) entry which is preliminary data.</text>
</comment>
<reference evidence="1" key="1">
    <citation type="submission" date="2021-01" db="EMBL/GenBank/DDBJ databases">
        <title>Modified the classification status of verrucomicrobia.</title>
        <authorList>
            <person name="Feng X."/>
        </authorList>
    </citation>
    <scope>NUCLEOTIDE SEQUENCE</scope>
    <source>
        <strain evidence="1">KCTC 22201</strain>
    </source>
</reference>
<name>A0A934VCQ3_9BACT</name>
<evidence type="ECO:0000313" key="1">
    <source>
        <dbReference type="EMBL" id="MBK1828693.1"/>
    </source>
</evidence>
<sequence>MKTNRLPPFTLALAVSVGTALGQHQTTALDEPHVGGTIPYTVDIQEISLAPAAQPSLHSVAAAEWNGEWVLLAGRTNGLHGMTGMNAFDPLYENREVWVINPATHQSWHKSLETSAASGLSQDQVDSLSCVNSQFHQDGETLVIVGGYGYKRSVADHRTYDTLSAIDLPGLVGWVKQAAGTETSLASDHIKQTADAYFQVTGGSLEKIGDEYQLVFGQNYNGRYRPNFNGVYTRQVRRFTMTLDASGQPVIPAGSKVPTGPADAYRRRDLNVVPIVERVGPGLFEEKVVALSGVFTPDNGVWTVPVLIEAGGVVSMDDPLAPASLQQAFQIYHCAKASLFDRVTGESHILLFGGITVLERDLATGTFIRDDQAPFTNQCSLVVRRADGSFTQHWLPTRFPLITSNDLEIRFGANAEFFPAENLKQIARKVLDLSELDEPTVIGHIHGGLVADAGNGGNTGSSGRVFQVTLVPTAASAPPLRISEDATELSWDVGVGGDVFLLEDSGTLESWDELATGLTSSPFTLGSPLARRHFFRLRSSTPVSP</sequence>